<dbReference type="GO" id="GO:0019632">
    <property type="term" value="P:shikimate metabolic process"/>
    <property type="evidence" value="ECO:0007669"/>
    <property type="project" value="TreeGrafter"/>
</dbReference>
<dbReference type="EC" id="1.1.1.25" evidence="5"/>
<dbReference type="InterPro" id="IPR013708">
    <property type="entry name" value="Shikimate_DH-bd_N"/>
</dbReference>
<protein>
    <submittedName>
        <fullName evidence="5">Shikimate 5-dehydrogenase I alpha</fullName>
        <ecNumber evidence="5">1.1.1.25</ecNumber>
    </submittedName>
</protein>
<sequence length="296" mass="31625">MTPGVPYAEVIGDPIAHSKSPLIHGFWIGKLGLAAEYRAVRVTPADLTGYLASRKEDPLWRGCSVTMPLKQRVLDQLPEIRDDGVGAVNCIVPTPAGLVGYNTDVTGVREALAAGQQVPCEHQVSTLVDLVGTGGAARAVLAALRGLDVTVYGRDQARADSLSDEFGPGSTYGYSAHLSTLMAPAVEHDPAYPDLQPNRGATQRYDYIFINATCLGMTGQAALPVRLDRYPTNTVVFDMVYDPVETPLLREAKALGMNTVSGLVMLVGQAAQAFELFFCIPAPREHDAELCALLTA</sequence>
<accession>A0A6J4SSC2</accession>
<dbReference type="RefSeq" id="WP_294167999.1">
    <property type="nucleotide sequence ID" value="NZ_CADCWA010000039.1"/>
</dbReference>
<organism evidence="5">
    <name type="scientific">uncultured Sphingomonas sp</name>
    <dbReference type="NCBI Taxonomy" id="158754"/>
    <lineage>
        <taxon>Bacteria</taxon>
        <taxon>Pseudomonadati</taxon>
        <taxon>Pseudomonadota</taxon>
        <taxon>Alphaproteobacteria</taxon>
        <taxon>Sphingomonadales</taxon>
        <taxon>Sphingomonadaceae</taxon>
        <taxon>Sphingomonas</taxon>
        <taxon>environmental samples</taxon>
    </lineage>
</organism>
<dbReference type="InterPro" id="IPR036291">
    <property type="entry name" value="NAD(P)-bd_dom_sf"/>
</dbReference>
<dbReference type="Pfam" id="PF08501">
    <property type="entry name" value="Shikimate_dh_N"/>
    <property type="match status" value="1"/>
</dbReference>
<keyword evidence="3" id="KW-0057">Aromatic amino acid biosynthesis</keyword>
<name>A0A6J4SSC2_9SPHN</name>
<dbReference type="InterPro" id="IPR046346">
    <property type="entry name" value="Aminoacid_DH-like_N_sf"/>
</dbReference>
<dbReference type="GO" id="GO:0009073">
    <property type="term" value="P:aromatic amino acid family biosynthetic process"/>
    <property type="evidence" value="ECO:0007669"/>
    <property type="project" value="UniProtKB-KW"/>
</dbReference>
<dbReference type="PANTHER" id="PTHR21089:SF1">
    <property type="entry name" value="BIFUNCTIONAL 3-DEHYDROQUINATE DEHYDRATASE_SHIKIMATE DEHYDROGENASE, CHLOROPLASTIC"/>
    <property type="match status" value="1"/>
</dbReference>
<keyword evidence="2 5" id="KW-0560">Oxidoreductase</keyword>
<feature type="domain" description="Shikimate dehydrogenase substrate binding N-terminal" evidence="4">
    <location>
        <begin position="10"/>
        <end position="91"/>
    </location>
</feature>
<evidence type="ECO:0000259" key="4">
    <source>
        <dbReference type="Pfam" id="PF08501"/>
    </source>
</evidence>
<dbReference type="GO" id="GO:0009423">
    <property type="term" value="P:chorismate biosynthetic process"/>
    <property type="evidence" value="ECO:0007669"/>
    <property type="project" value="TreeGrafter"/>
</dbReference>
<dbReference type="SUPFAM" id="SSF53223">
    <property type="entry name" value="Aminoacid dehydrogenase-like, N-terminal domain"/>
    <property type="match status" value="1"/>
</dbReference>
<reference evidence="5" key="1">
    <citation type="submission" date="2020-02" db="EMBL/GenBank/DDBJ databases">
        <authorList>
            <person name="Meier V. D."/>
        </authorList>
    </citation>
    <scope>NUCLEOTIDE SEQUENCE</scope>
    <source>
        <strain evidence="5">AVDCRST_MAG31</strain>
    </source>
</reference>
<comment type="pathway">
    <text evidence="1">Metabolic intermediate biosynthesis; chorismate biosynthesis; chorismate from D-erythrose 4-phosphate and phosphoenolpyruvate: step 4/7.</text>
</comment>
<dbReference type="Gene3D" id="3.40.50.10860">
    <property type="entry name" value="Leucine Dehydrogenase, chain A, domain 1"/>
    <property type="match status" value="1"/>
</dbReference>
<dbReference type="PANTHER" id="PTHR21089">
    <property type="entry name" value="SHIKIMATE DEHYDROGENASE"/>
    <property type="match status" value="1"/>
</dbReference>
<dbReference type="GO" id="GO:0004764">
    <property type="term" value="F:shikimate 3-dehydrogenase (NADP+) activity"/>
    <property type="evidence" value="ECO:0007669"/>
    <property type="project" value="UniProtKB-EC"/>
</dbReference>
<gene>
    <name evidence="5" type="ORF">AVDCRST_MAG31-644</name>
</gene>
<dbReference type="AlphaFoldDB" id="A0A6J4SSC2"/>
<dbReference type="EMBL" id="CADCWA010000039">
    <property type="protein sequence ID" value="CAA9503952.1"/>
    <property type="molecule type" value="Genomic_DNA"/>
</dbReference>
<dbReference type="SUPFAM" id="SSF51735">
    <property type="entry name" value="NAD(P)-binding Rossmann-fold domains"/>
    <property type="match status" value="1"/>
</dbReference>
<dbReference type="CDD" id="cd01065">
    <property type="entry name" value="NAD_bind_Shikimate_DH"/>
    <property type="match status" value="1"/>
</dbReference>
<dbReference type="InterPro" id="IPR022893">
    <property type="entry name" value="Shikimate_DH_fam"/>
</dbReference>
<evidence type="ECO:0000256" key="2">
    <source>
        <dbReference type="ARBA" id="ARBA00023002"/>
    </source>
</evidence>
<evidence type="ECO:0000313" key="5">
    <source>
        <dbReference type="EMBL" id="CAA9503952.1"/>
    </source>
</evidence>
<evidence type="ECO:0000256" key="1">
    <source>
        <dbReference type="ARBA" id="ARBA00004871"/>
    </source>
</evidence>
<dbReference type="Gene3D" id="3.40.50.720">
    <property type="entry name" value="NAD(P)-binding Rossmann-like Domain"/>
    <property type="match status" value="1"/>
</dbReference>
<keyword evidence="3" id="KW-0028">Amino-acid biosynthesis</keyword>
<proteinExistence type="predicted"/>
<evidence type="ECO:0000256" key="3">
    <source>
        <dbReference type="ARBA" id="ARBA00023141"/>
    </source>
</evidence>